<proteinExistence type="predicted"/>
<gene>
    <name evidence="5" type="ORF">FB4_3983</name>
</gene>
<dbReference type="OrthoDB" id="9784492at2"/>
<dbReference type="GO" id="GO:0003824">
    <property type="term" value="F:catalytic activity"/>
    <property type="evidence" value="ECO:0007669"/>
    <property type="project" value="InterPro"/>
</dbReference>
<dbReference type="SUPFAM" id="SSF50800">
    <property type="entry name" value="PK beta-barrel domain-like"/>
    <property type="match status" value="1"/>
</dbReference>
<name>I8RIP0_9FIRM</name>
<dbReference type="InterPro" id="IPR051920">
    <property type="entry name" value="MPT_Adenylyltrnsfr/MoaC-Rel"/>
</dbReference>
<dbReference type="GO" id="GO:0030151">
    <property type="term" value="F:molybdenum ion binding"/>
    <property type="evidence" value="ECO:0007669"/>
    <property type="project" value="InterPro"/>
</dbReference>
<dbReference type="SMART" id="SM00852">
    <property type="entry name" value="MoCF_biosynth"/>
    <property type="match status" value="1"/>
</dbReference>
<reference evidence="5 6" key="1">
    <citation type="journal article" date="2012" name="J. Bacteriol.">
        <title>Draft Genome Sequences for Two Metal-Reducing Pelosinus fermentans Strains Isolated from a Cr(VI)-Contaminated Site and for Type Strain R7.</title>
        <authorList>
            <person name="Brown S.D."/>
            <person name="Podar M."/>
            <person name="Klingeman D.M."/>
            <person name="Johnson C.M."/>
            <person name="Yang Z.K."/>
            <person name="Utturkar S.M."/>
            <person name="Land M.L."/>
            <person name="Mosher J.J."/>
            <person name="Hurt R.A.Jr."/>
            <person name="Phelps T.J."/>
            <person name="Palumbo A.V."/>
            <person name="Arkin A.P."/>
            <person name="Hazen T.C."/>
            <person name="Elias D.A."/>
        </authorList>
    </citation>
    <scope>NUCLEOTIDE SEQUENCE [LARGE SCALE GENOMIC DNA]</scope>
    <source>
        <strain evidence="5 6">B4</strain>
    </source>
</reference>
<evidence type="ECO:0000256" key="1">
    <source>
        <dbReference type="ARBA" id="ARBA00003487"/>
    </source>
</evidence>
<comment type="function">
    <text evidence="1">May be involved in the biosynthesis of molybdopterin.</text>
</comment>
<comment type="caution">
    <text evidence="5">The sequence shown here is derived from an EMBL/GenBank/DDBJ whole genome shotgun (WGS) entry which is preliminary data.</text>
</comment>
<dbReference type="Pfam" id="PF03473">
    <property type="entry name" value="MOSC"/>
    <property type="match status" value="1"/>
</dbReference>
<organism evidence="5 6">
    <name type="scientific">Pelosinus fermentans B4</name>
    <dbReference type="NCBI Taxonomy" id="1149862"/>
    <lineage>
        <taxon>Bacteria</taxon>
        <taxon>Bacillati</taxon>
        <taxon>Bacillota</taxon>
        <taxon>Negativicutes</taxon>
        <taxon>Selenomonadales</taxon>
        <taxon>Sporomusaceae</taxon>
        <taxon>Pelosinus</taxon>
    </lineage>
</organism>
<dbReference type="Gene3D" id="3.40.980.10">
    <property type="entry name" value="MoaB/Mog-like domain"/>
    <property type="match status" value="1"/>
</dbReference>
<dbReference type="CDD" id="cd00886">
    <property type="entry name" value="MogA_MoaB"/>
    <property type="match status" value="1"/>
</dbReference>
<dbReference type="Pfam" id="PF00994">
    <property type="entry name" value="MoCF_biosynth"/>
    <property type="match status" value="1"/>
</dbReference>
<evidence type="ECO:0000256" key="2">
    <source>
        <dbReference type="ARBA" id="ARBA00005046"/>
    </source>
</evidence>
<dbReference type="InterPro" id="IPR005302">
    <property type="entry name" value="MoCF_Sase_C"/>
</dbReference>
<dbReference type="GO" id="GO:0006777">
    <property type="term" value="P:Mo-molybdopterin cofactor biosynthetic process"/>
    <property type="evidence" value="ECO:0007669"/>
    <property type="project" value="UniProtKB-KW"/>
</dbReference>
<keyword evidence="3" id="KW-0501">Molybdenum cofactor biosynthesis</keyword>
<dbReference type="InterPro" id="IPR008284">
    <property type="entry name" value="MoCF_biosynth_CS"/>
</dbReference>
<evidence type="ECO:0000259" key="4">
    <source>
        <dbReference type="PROSITE" id="PS51340"/>
    </source>
</evidence>
<dbReference type="PANTHER" id="PTHR43764">
    <property type="entry name" value="MOLYBDENUM COFACTOR BIOSYNTHESIS"/>
    <property type="match status" value="1"/>
</dbReference>
<dbReference type="GO" id="GO:0030170">
    <property type="term" value="F:pyridoxal phosphate binding"/>
    <property type="evidence" value="ECO:0007669"/>
    <property type="project" value="InterPro"/>
</dbReference>
<evidence type="ECO:0000313" key="6">
    <source>
        <dbReference type="Proteomes" id="UP000004324"/>
    </source>
</evidence>
<accession>I8RIP0</accession>
<dbReference type="Proteomes" id="UP000004324">
    <property type="component" value="Unassembled WGS sequence"/>
</dbReference>
<dbReference type="NCBIfam" id="TIGR00177">
    <property type="entry name" value="molyb_syn"/>
    <property type="match status" value="1"/>
</dbReference>
<dbReference type="RefSeq" id="WP_007935443.1">
    <property type="nucleotide sequence ID" value="NZ_AKVJ01000029.1"/>
</dbReference>
<sequence length="315" mass="33993">MSAKIAAVCISKEKGVRKENIGEAKLRANWGMEGDAHAGKWHRQISLLSVDSIEKMKEIGKKKGLELAPGDFAENLTTEGLELFKLPVGTYLKTGETLLEVTQIGKSCHHHCEIFKQIGQCVMPKEGIFTRVLVGGRVKAEDEIEVWQGIPVGIITASDKGAIGEREDTSAKEIEKLVPNINGQVIDYRILPDDQNVLVEAMIEMVDQLGVGLLLTTGGTGFSPRDVTPEATLRVIERAVPGLPEAMRRESAAISPRAMLSRAVAGIRGKCLIVNLPGSPKAVRECLEIILPVLPHALEILHGTGGECGVEKGCN</sequence>
<protein>
    <submittedName>
        <fullName evidence="5">Molybdenum cofactor synthesis domain protein</fullName>
    </submittedName>
</protein>
<dbReference type="Gene3D" id="2.40.33.20">
    <property type="entry name" value="PK beta-barrel domain-like"/>
    <property type="match status" value="1"/>
</dbReference>
<dbReference type="PATRIC" id="fig|1149862.3.peg.2947"/>
<keyword evidence="6" id="KW-1185">Reference proteome</keyword>
<dbReference type="SUPFAM" id="SSF53218">
    <property type="entry name" value="Molybdenum cofactor biosynthesis proteins"/>
    <property type="match status" value="1"/>
</dbReference>
<dbReference type="InterPro" id="IPR011037">
    <property type="entry name" value="Pyrv_Knase-like_insert_dom_sf"/>
</dbReference>
<evidence type="ECO:0000256" key="3">
    <source>
        <dbReference type="ARBA" id="ARBA00023150"/>
    </source>
</evidence>
<dbReference type="PROSITE" id="PS51340">
    <property type="entry name" value="MOSC"/>
    <property type="match status" value="1"/>
</dbReference>
<dbReference type="UniPathway" id="UPA00344"/>
<dbReference type="AlphaFoldDB" id="I8RIP0"/>
<dbReference type="EMBL" id="AKVJ01000029">
    <property type="protein sequence ID" value="EIW17940.1"/>
    <property type="molecule type" value="Genomic_DNA"/>
</dbReference>
<comment type="pathway">
    <text evidence="2">Cofactor biosynthesis; molybdopterin biosynthesis.</text>
</comment>
<evidence type="ECO:0000313" key="5">
    <source>
        <dbReference type="EMBL" id="EIW17940.1"/>
    </source>
</evidence>
<dbReference type="InterPro" id="IPR001453">
    <property type="entry name" value="MoaB/Mog_dom"/>
</dbReference>
<dbReference type="PANTHER" id="PTHR43764:SF1">
    <property type="entry name" value="MOLYBDOPTERIN MOLYBDOTRANSFERASE"/>
    <property type="match status" value="1"/>
</dbReference>
<dbReference type="PROSITE" id="PS01078">
    <property type="entry name" value="MOCF_BIOSYNTHESIS_1"/>
    <property type="match status" value="1"/>
</dbReference>
<feature type="domain" description="MOSC" evidence="4">
    <location>
        <begin position="18"/>
        <end position="147"/>
    </location>
</feature>
<dbReference type="InterPro" id="IPR036425">
    <property type="entry name" value="MoaB/Mog-like_dom_sf"/>
</dbReference>